<protein>
    <recommendedName>
        <fullName evidence="3">CRISPR-associated protein</fullName>
    </recommendedName>
</protein>
<organism evidence="1 2">
    <name type="scientific">Desulfurispira natronophila</name>
    <dbReference type="NCBI Taxonomy" id="682562"/>
    <lineage>
        <taxon>Bacteria</taxon>
        <taxon>Pseudomonadati</taxon>
        <taxon>Chrysiogenota</taxon>
        <taxon>Chrysiogenia</taxon>
        <taxon>Chrysiogenales</taxon>
        <taxon>Chrysiogenaceae</taxon>
        <taxon>Desulfurispira</taxon>
    </lineage>
</organism>
<dbReference type="RefSeq" id="WP_183732434.1">
    <property type="nucleotide sequence ID" value="NZ_JACHID010000009.1"/>
</dbReference>
<sequence>MKSLFLIFSHRLTAEQEQDARENLGITHFVPLPSELQELWSNLPPEPDEIHPLLQPIKQWVARHAVSGDIALVTGDFGATWNMVNFCHSLGIIAVYATSRRMVIEERGAQGTTIKRSIFDHVRFRTFR</sequence>
<dbReference type="AlphaFoldDB" id="A0A7W7Y5F6"/>
<proteinExistence type="predicted"/>
<evidence type="ECO:0000313" key="1">
    <source>
        <dbReference type="EMBL" id="MBB5022254.1"/>
    </source>
</evidence>
<comment type="caution">
    <text evidence="1">The sequence shown here is derived from an EMBL/GenBank/DDBJ whole genome shotgun (WGS) entry which is preliminary data.</text>
</comment>
<evidence type="ECO:0000313" key="2">
    <source>
        <dbReference type="Proteomes" id="UP000528322"/>
    </source>
</evidence>
<dbReference type="EMBL" id="JACHID010000009">
    <property type="protein sequence ID" value="MBB5022254.1"/>
    <property type="molecule type" value="Genomic_DNA"/>
</dbReference>
<keyword evidence="2" id="KW-1185">Reference proteome</keyword>
<evidence type="ECO:0008006" key="3">
    <source>
        <dbReference type="Google" id="ProtNLM"/>
    </source>
</evidence>
<gene>
    <name evidence="1" type="ORF">HNR37_001586</name>
</gene>
<reference evidence="1 2" key="1">
    <citation type="submission" date="2020-08" db="EMBL/GenBank/DDBJ databases">
        <title>Genomic Encyclopedia of Type Strains, Phase IV (KMG-IV): sequencing the most valuable type-strain genomes for metagenomic binning, comparative biology and taxonomic classification.</title>
        <authorList>
            <person name="Goeker M."/>
        </authorList>
    </citation>
    <scope>NUCLEOTIDE SEQUENCE [LARGE SCALE GENOMIC DNA]</scope>
    <source>
        <strain evidence="1 2">DSM 22071</strain>
    </source>
</reference>
<dbReference type="InterPro" id="IPR049811">
    <property type="entry name" value="MJ1673-like_dom"/>
</dbReference>
<dbReference type="Proteomes" id="UP000528322">
    <property type="component" value="Unassembled WGS sequence"/>
</dbReference>
<dbReference type="NCBIfam" id="NF040559">
    <property type="entry name" value="CAS_Csx20"/>
    <property type="match status" value="1"/>
</dbReference>
<accession>A0A7W7Y5F6</accession>
<name>A0A7W7Y5F6_9BACT</name>